<dbReference type="Proteomes" id="UP000058660">
    <property type="component" value="Plasmid pTA14"/>
</dbReference>
<proteinExistence type="predicted"/>
<evidence type="ECO:0000256" key="1">
    <source>
        <dbReference type="SAM" id="MobiDB-lite"/>
    </source>
</evidence>
<protein>
    <submittedName>
        <fullName evidence="2">Uncharacterized protein</fullName>
    </submittedName>
</protein>
<gene>
    <name evidence="2" type="ORF">TO73_2603</name>
</gene>
<sequence>MVREGLEGAIVPHFRESSPSRIGRPFLGLERGPACMELRRIPGDPRINPARRGGGGEAYRG</sequence>
<dbReference type="EMBL" id="CP010823">
    <property type="protein sequence ID" value="ALJ92191.1"/>
    <property type="molecule type" value="Genomic_DNA"/>
</dbReference>
<evidence type="ECO:0000313" key="3">
    <source>
        <dbReference type="Proteomes" id="UP000058660"/>
    </source>
</evidence>
<feature type="region of interest" description="Disordered" evidence="1">
    <location>
        <begin position="40"/>
        <end position="61"/>
    </location>
</feature>
<feature type="compositionally biased region" description="Gly residues" evidence="1">
    <location>
        <begin position="52"/>
        <end position="61"/>
    </location>
</feature>
<accession>A0ABM5VQ58</accession>
<keyword evidence="2" id="KW-0614">Plasmid</keyword>
<organism evidence="2 3">
    <name type="scientific">Thermus aquaticus (strain ATCC BAA-2747 / Y51MC23)</name>
    <dbReference type="NCBI Taxonomy" id="498848"/>
    <lineage>
        <taxon>Bacteria</taxon>
        <taxon>Thermotogati</taxon>
        <taxon>Deinococcota</taxon>
        <taxon>Deinococci</taxon>
        <taxon>Thermales</taxon>
        <taxon>Thermaceae</taxon>
        <taxon>Thermus</taxon>
    </lineage>
</organism>
<evidence type="ECO:0000313" key="2">
    <source>
        <dbReference type="EMBL" id="ALJ92191.1"/>
    </source>
</evidence>
<name>A0ABM5VQ58_THEA5</name>
<reference evidence="3" key="1">
    <citation type="journal article" date="2015" name="PLoS ONE">
        <title>Complete Genome Sequence of Thermus aquaticus Y51MC23.</title>
        <authorList>
            <person name="Brumm P.J."/>
            <person name="Monsma S."/>
            <person name="Keough B."/>
            <person name="Jasinovica S."/>
            <person name="Ferguson E."/>
            <person name="Schoenfeld T."/>
            <person name="Lodes M."/>
            <person name="Mead D.A."/>
        </authorList>
    </citation>
    <scope>NUCLEOTIDE SEQUENCE [LARGE SCALE GENOMIC DNA]</scope>
    <source>
        <strain evidence="3">BAA-2747 / Y51MC23</strain>
    </source>
</reference>
<geneLocation type="plasmid" evidence="2 3">
    <name>pTA14</name>
</geneLocation>
<keyword evidence="3" id="KW-1185">Reference proteome</keyword>